<evidence type="ECO:0000256" key="3">
    <source>
        <dbReference type="ARBA" id="ARBA00023163"/>
    </source>
</evidence>
<dbReference type="RefSeq" id="WP_047269992.1">
    <property type="nucleotide sequence ID" value="NZ_JBHMAS010000028.1"/>
</dbReference>
<dbReference type="Proteomes" id="UP001589587">
    <property type="component" value="Unassembled WGS sequence"/>
</dbReference>
<dbReference type="Pfam" id="PF01418">
    <property type="entry name" value="HTH_6"/>
    <property type="match status" value="1"/>
</dbReference>
<comment type="caution">
    <text evidence="6">The sequence shown here is derived from an EMBL/GenBank/DDBJ whole genome shotgun (WGS) entry which is preliminary data.</text>
</comment>
<keyword evidence="7" id="KW-1185">Reference proteome</keyword>
<evidence type="ECO:0000256" key="1">
    <source>
        <dbReference type="ARBA" id="ARBA00023015"/>
    </source>
</evidence>
<dbReference type="EMBL" id="JBHMAS010000028">
    <property type="protein sequence ID" value="MFB9780811.1"/>
    <property type="molecule type" value="Genomic_DNA"/>
</dbReference>
<dbReference type="PANTHER" id="PTHR30514:SF1">
    <property type="entry name" value="HTH-TYPE TRANSCRIPTIONAL REGULATOR HEXR-RELATED"/>
    <property type="match status" value="1"/>
</dbReference>
<dbReference type="PROSITE" id="PS51464">
    <property type="entry name" value="SIS"/>
    <property type="match status" value="1"/>
</dbReference>
<feature type="domain" description="SIS" evidence="5">
    <location>
        <begin position="135"/>
        <end position="275"/>
    </location>
</feature>
<keyword evidence="1" id="KW-0805">Transcription regulation</keyword>
<dbReference type="SUPFAM" id="SSF46689">
    <property type="entry name" value="Homeodomain-like"/>
    <property type="match status" value="1"/>
</dbReference>
<reference evidence="6 7" key="1">
    <citation type="submission" date="2024-09" db="EMBL/GenBank/DDBJ databases">
        <authorList>
            <person name="Sun Q."/>
            <person name="Mori K."/>
        </authorList>
    </citation>
    <scope>NUCLEOTIDE SEQUENCE [LARGE SCALE GENOMIC DNA]</scope>
    <source>
        <strain evidence="6 7">JCM 11411</strain>
    </source>
</reference>
<name>A0ABV5XFN5_9NOCA</name>
<dbReference type="InterPro" id="IPR036388">
    <property type="entry name" value="WH-like_DNA-bd_sf"/>
</dbReference>
<evidence type="ECO:0000313" key="6">
    <source>
        <dbReference type="EMBL" id="MFB9780811.1"/>
    </source>
</evidence>
<proteinExistence type="predicted"/>
<dbReference type="Gene3D" id="1.10.10.10">
    <property type="entry name" value="Winged helix-like DNA-binding domain superfamily/Winged helix DNA-binding domain"/>
    <property type="match status" value="1"/>
</dbReference>
<dbReference type="CDD" id="cd05013">
    <property type="entry name" value="SIS_RpiR"/>
    <property type="match status" value="1"/>
</dbReference>
<evidence type="ECO:0000259" key="5">
    <source>
        <dbReference type="PROSITE" id="PS51464"/>
    </source>
</evidence>
<evidence type="ECO:0000259" key="4">
    <source>
        <dbReference type="PROSITE" id="PS51071"/>
    </source>
</evidence>
<dbReference type="InterPro" id="IPR035472">
    <property type="entry name" value="RpiR-like_SIS"/>
</dbReference>
<dbReference type="PANTHER" id="PTHR30514">
    <property type="entry name" value="GLUCOKINASE"/>
    <property type="match status" value="1"/>
</dbReference>
<sequence length="293" mass="31110">MTTTSASTDAGPTASDFDSVLRARLPTLTRTAQAIANTILADPPAVIHMTVTDLAEASETSLASVVRFCKDMGYKGFADLKINLARHALPAQQAIHEDVNPTDSSDTVLRKIVRSTADAVHTALATVDSGSFDEAVEVLASTRRLLIAGVGTSWPIVQDAAYRFRTAGLLTEAPIDSHGQHVSASLLTNEDTCLAISHTGQTRETIMTLTAAKEAGAHTIALTSFYRSPITALADINLIAGSKETNYRIEAMSSRIVHTTVLDALFVAVSLRNPDVSTTAQTKTLKAVASHRL</sequence>
<dbReference type="InterPro" id="IPR001347">
    <property type="entry name" value="SIS_dom"/>
</dbReference>
<keyword evidence="2" id="KW-0238">DNA-binding</keyword>
<dbReference type="InterPro" id="IPR047640">
    <property type="entry name" value="RpiR-like"/>
</dbReference>
<dbReference type="Pfam" id="PF01380">
    <property type="entry name" value="SIS"/>
    <property type="match status" value="1"/>
</dbReference>
<evidence type="ECO:0000313" key="7">
    <source>
        <dbReference type="Proteomes" id="UP001589587"/>
    </source>
</evidence>
<keyword evidence="3" id="KW-0804">Transcription</keyword>
<protein>
    <submittedName>
        <fullName evidence="6">MurR/RpiR family transcriptional regulator</fullName>
    </submittedName>
</protein>
<dbReference type="InterPro" id="IPR046348">
    <property type="entry name" value="SIS_dom_sf"/>
</dbReference>
<dbReference type="SUPFAM" id="SSF53697">
    <property type="entry name" value="SIS domain"/>
    <property type="match status" value="1"/>
</dbReference>
<gene>
    <name evidence="6" type="ORF">ACFFQ6_14015</name>
</gene>
<dbReference type="InterPro" id="IPR000281">
    <property type="entry name" value="HTH_RpiR"/>
</dbReference>
<evidence type="ECO:0000256" key="2">
    <source>
        <dbReference type="ARBA" id="ARBA00023125"/>
    </source>
</evidence>
<dbReference type="InterPro" id="IPR009057">
    <property type="entry name" value="Homeodomain-like_sf"/>
</dbReference>
<organism evidence="6 7">
    <name type="scientific">Rhodococcus baikonurensis</name>
    <dbReference type="NCBI Taxonomy" id="172041"/>
    <lineage>
        <taxon>Bacteria</taxon>
        <taxon>Bacillati</taxon>
        <taxon>Actinomycetota</taxon>
        <taxon>Actinomycetes</taxon>
        <taxon>Mycobacteriales</taxon>
        <taxon>Nocardiaceae</taxon>
        <taxon>Rhodococcus</taxon>
        <taxon>Rhodococcus erythropolis group</taxon>
    </lineage>
</organism>
<dbReference type="PROSITE" id="PS51071">
    <property type="entry name" value="HTH_RPIR"/>
    <property type="match status" value="1"/>
</dbReference>
<accession>A0ABV5XFN5</accession>
<dbReference type="Gene3D" id="3.40.50.10490">
    <property type="entry name" value="Glucose-6-phosphate isomerase like protein, domain 1"/>
    <property type="match status" value="1"/>
</dbReference>
<feature type="domain" description="HTH rpiR-type" evidence="4">
    <location>
        <begin position="15"/>
        <end position="91"/>
    </location>
</feature>